<dbReference type="EMBL" id="JBHSDC010000008">
    <property type="protein sequence ID" value="MFC4231502.1"/>
    <property type="molecule type" value="Genomic_DNA"/>
</dbReference>
<dbReference type="Proteomes" id="UP001595906">
    <property type="component" value="Unassembled WGS sequence"/>
</dbReference>
<dbReference type="PANTHER" id="PTHR43546">
    <property type="entry name" value="UPF0173 METAL-DEPENDENT HYDROLASE MJ1163-RELATED"/>
    <property type="match status" value="1"/>
</dbReference>
<dbReference type="RefSeq" id="WP_379012999.1">
    <property type="nucleotide sequence ID" value="NZ_JBHSDC010000008.1"/>
</dbReference>
<comment type="caution">
    <text evidence="2">The sequence shown here is derived from an EMBL/GenBank/DDBJ whole genome shotgun (WGS) entry which is preliminary data.</text>
</comment>
<dbReference type="InterPro" id="IPR036866">
    <property type="entry name" value="RibonucZ/Hydroxyglut_hydro"/>
</dbReference>
<organism evidence="2 3">
    <name type="scientific">Parasediminibacterium paludis</name>
    <dbReference type="NCBI Taxonomy" id="908966"/>
    <lineage>
        <taxon>Bacteria</taxon>
        <taxon>Pseudomonadati</taxon>
        <taxon>Bacteroidota</taxon>
        <taxon>Chitinophagia</taxon>
        <taxon>Chitinophagales</taxon>
        <taxon>Chitinophagaceae</taxon>
        <taxon>Parasediminibacterium</taxon>
    </lineage>
</organism>
<sequence length="352" mass="40746">MASRMYRLILFLLLIWTDCKAQKPIINSDINYWNDTLSMQNAVAENTITYIIKVIQKHKPLITNNSNRAIAFALYDQLMNNPNAAQLTAVQQFYEVQMKSVLKRLDIKPPKSEIFIYKLYNHGFIVKSDKITLAFDFVRGSSVGVRNFAMSDSLTKAIIEKIDVFFVSHLHPDHADDWVAEEAIKQHKKVVAPDSVWIEKPFYNKVYHPKRSITNIYRLALSNNNALVFSALPGHQTNTKTKYSVTNNMYVVTVAGKTIAHTGDQYDTSDFNWIDSLNFSQKIDVLFPNCWSLELSRLITGFKPILVIPGHENELSHTIDHREPYFLNEVRAKQWFKNYMPLLMGELFVYRK</sequence>
<dbReference type="SUPFAM" id="SSF56281">
    <property type="entry name" value="Metallo-hydrolase/oxidoreductase"/>
    <property type="match status" value="1"/>
</dbReference>
<protein>
    <submittedName>
        <fullName evidence="2">MBL fold metallo-hydrolase</fullName>
    </submittedName>
</protein>
<feature type="chain" id="PRO_5045495593" evidence="1">
    <location>
        <begin position="22"/>
        <end position="352"/>
    </location>
</feature>
<keyword evidence="3" id="KW-1185">Reference proteome</keyword>
<evidence type="ECO:0000313" key="3">
    <source>
        <dbReference type="Proteomes" id="UP001595906"/>
    </source>
</evidence>
<evidence type="ECO:0000256" key="1">
    <source>
        <dbReference type="SAM" id="SignalP"/>
    </source>
</evidence>
<accession>A0ABV8PX30</accession>
<feature type="signal peptide" evidence="1">
    <location>
        <begin position="1"/>
        <end position="21"/>
    </location>
</feature>
<dbReference type="InterPro" id="IPR050114">
    <property type="entry name" value="UPF0173_UPF0282_UlaG_hydrolase"/>
</dbReference>
<proteinExistence type="predicted"/>
<dbReference type="Gene3D" id="3.60.15.10">
    <property type="entry name" value="Ribonuclease Z/Hydroxyacylglutathione hydrolase-like"/>
    <property type="match status" value="1"/>
</dbReference>
<dbReference type="Pfam" id="PF13483">
    <property type="entry name" value="Lactamase_B_3"/>
    <property type="match status" value="1"/>
</dbReference>
<reference evidence="3" key="1">
    <citation type="journal article" date="2019" name="Int. J. Syst. Evol. Microbiol.">
        <title>The Global Catalogue of Microorganisms (GCM) 10K type strain sequencing project: providing services to taxonomists for standard genome sequencing and annotation.</title>
        <authorList>
            <consortium name="The Broad Institute Genomics Platform"/>
            <consortium name="The Broad Institute Genome Sequencing Center for Infectious Disease"/>
            <person name="Wu L."/>
            <person name="Ma J."/>
        </authorList>
    </citation>
    <scope>NUCLEOTIDE SEQUENCE [LARGE SCALE GENOMIC DNA]</scope>
    <source>
        <strain evidence="3">CECT 8010</strain>
    </source>
</reference>
<dbReference type="PANTHER" id="PTHR43546:SF3">
    <property type="entry name" value="UPF0173 METAL-DEPENDENT HYDROLASE MJ1163"/>
    <property type="match status" value="1"/>
</dbReference>
<evidence type="ECO:0000313" key="2">
    <source>
        <dbReference type="EMBL" id="MFC4231502.1"/>
    </source>
</evidence>
<keyword evidence="1" id="KW-0732">Signal</keyword>
<name>A0ABV8PX30_9BACT</name>
<gene>
    <name evidence="2" type="ORF">ACFOW1_06360</name>
</gene>